<evidence type="ECO:0000313" key="2">
    <source>
        <dbReference type="EMBL" id="OGL50398.1"/>
    </source>
</evidence>
<reference evidence="2 3" key="1">
    <citation type="journal article" date="2016" name="Nat. Commun.">
        <title>Thousands of microbial genomes shed light on interconnected biogeochemical processes in an aquifer system.</title>
        <authorList>
            <person name="Anantharaman K."/>
            <person name="Brown C.T."/>
            <person name="Hug L.A."/>
            <person name="Sharon I."/>
            <person name="Castelle C.J."/>
            <person name="Probst A.J."/>
            <person name="Thomas B.C."/>
            <person name="Singh A."/>
            <person name="Wilkins M.J."/>
            <person name="Karaoz U."/>
            <person name="Brodie E.L."/>
            <person name="Williams K.H."/>
            <person name="Hubbard S.S."/>
            <person name="Banfield J.F."/>
        </authorList>
    </citation>
    <scope>NUCLEOTIDE SEQUENCE [LARGE SCALE GENOMIC DNA]</scope>
</reference>
<dbReference type="AlphaFoldDB" id="A0A1F7SAX0"/>
<evidence type="ECO:0000259" key="1">
    <source>
        <dbReference type="Pfam" id="PF13847"/>
    </source>
</evidence>
<comment type="caution">
    <text evidence="2">The sequence shown here is derived from an EMBL/GenBank/DDBJ whole genome shotgun (WGS) entry which is preliminary data.</text>
</comment>
<dbReference type="Pfam" id="PF13847">
    <property type="entry name" value="Methyltransf_31"/>
    <property type="match status" value="1"/>
</dbReference>
<accession>A0A1F7SAX0</accession>
<proteinExistence type="predicted"/>
<name>A0A1F7SAX0_9BACT</name>
<protein>
    <recommendedName>
        <fullName evidence="1">Methyltransferase domain-containing protein</fullName>
    </recommendedName>
</protein>
<feature type="domain" description="Methyltransferase" evidence="1">
    <location>
        <begin position="44"/>
        <end position="171"/>
    </location>
</feature>
<dbReference type="PANTHER" id="PTHR43591">
    <property type="entry name" value="METHYLTRANSFERASE"/>
    <property type="match status" value="1"/>
</dbReference>
<dbReference type="InterPro" id="IPR025714">
    <property type="entry name" value="Methyltranfer_dom"/>
</dbReference>
<dbReference type="Gene3D" id="3.40.50.150">
    <property type="entry name" value="Vaccinia Virus protein VP39"/>
    <property type="match status" value="1"/>
</dbReference>
<sequence>MEHQLDSILPSLIDEWEKSQDASFPERQKLCDFVLILLKRFKVKKVLDLATGSGSLSKMIITAIPDCNVIGVDFEPIMLEMAAKNLLLYKHRFLTKQRNLLIPKWADGLPDDFDTIVSALALHHLPDLRRKIIYKDLFFLMKSPGVFLCIDEVKSNIQQFDNAISQNLEQARVQLVRQTNAKDWISFWNWVGDQLGIDDYALRILEKTYPKGTDTKGTLSDQLRYLDEAGFTEIECFYRNHAMVVYGGIK</sequence>
<evidence type="ECO:0000313" key="3">
    <source>
        <dbReference type="Proteomes" id="UP000179266"/>
    </source>
</evidence>
<organism evidence="2 3">
    <name type="scientific">Candidatus Schekmanbacteria bacterium RBG_13_48_7</name>
    <dbReference type="NCBI Taxonomy" id="1817878"/>
    <lineage>
        <taxon>Bacteria</taxon>
        <taxon>Candidatus Schekmaniibacteriota</taxon>
    </lineage>
</organism>
<dbReference type="InterPro" id="IPR029063">
    <property type="entry name" value="SAM-dependent_MTases_sf"/>
</dbReference>
<dbReference type="SUPFAM" id="SSF53335">
    <property type="entry name" value="S-adenosyl-L-methionine-dependent methyltransferases"/>
    <property type="match status" value="1"/>
</dbReference>
<dbReference type="Proteomes" id="UP000179266">
    <property type="component" value="Unassembled WGS sequence"/>
</dbReference>
<dbReference type="CDD" id="cd02440">
    <property type="entry name" value="AdoMet_MTases"/>
    <property type="match status" value="1"/>
</dbReference>
<dbReference type="EMBL" id="MGDD01000004">
    <property type="protein sequence ID" value="OGL50398.1"/>
    <property type="molecule type" value="Genomic_DNA"/>
</dbReference>
<gene>
    <name evidence="2" type="ORF">A2161_06325</name>
</gene>